<gene>
    <name evidence="2" type="ORF">ABS361_10465</name>
</gene>
<name>A0AAU7XHM4_9HYPH</name>
<protein>
    <submittedName>
        <fullName evidence="2">Serine hydroxymethyltransferase</fullName>
    </submittedName>
</protein>
<dbReference type="InterPro" id="IPR054193">
    <property type="entry name" value="DUF6898"/>
</dbReference>
<organism evidence="2">
    <name type="scientific">Methyloraptor flagellatus</name>
    <dbReference type="NCBI Taxonomy" id="3162530"/>
    <lineage>
        <taxon>Bacteria</taxon>
        <taxon>Pseudomonadati</taxon>
        <taxon>Pseudomonadota</taxon>
        <taxon>Alphaproteobacteria</taxon>
        <taxon>Hyphomicrobiales</taxon>
        <taxon>Ancalomicrobiaceae</taxon>
        <taxon>Methyloraptor</taxon>
    </lineage>
</organism>
<evidence type="ECO:0000259" key="1">
    <source>
        <dbReference type="Pfam" id="PF21839"/>
    </source>
</evidence>
<dbReference type="RefSeq" id="WP_407051682.1">
    <property type="nucleotide sequence ID" value="NZ_CP158568.1"/>
</dbReference>
<evidence type="ECO:0000313" key="2">
    <source>
        <dbReference type="EMBL" id="XBY46589.1"/>
    </source>
</evidence>
<sequence length="63" mass="6522">MQGEVYFEFVAIGGSMKVSAIDGATGIEVSVIGPAGAARADMQALALRKLKRRIETLAAGGNR</sequence>
<reference evidence="2" key="1">
    <citation type="submission" date="2024-06" db="EMBL/GenBank/DDBJ databases">
        <title>Methylostella associata gen. nov., sp. nov., a novel Ancalomicrobiaceae-affiliated facultatively methylotrophic bacteria that feed on methanotrophs of the genus Methylococcus.</title>
        <authorList>
            <person name="Saltykova V."/>
            <person name="Danilova O.V."/>
            <person name="Oshkin I.Y."/>
            <person name="Belova S.E."/>
            <person name="Pimenov N.V."/>
            <person name="Dedysh S.N."/>
        </authorList>
    </citation>
    <scope>NUCLEOTIDE SEQUENCE</scope>
    <source>
        <strain evidence="2">S20</strain>
    </source>
</reference>
<dbReference type="EMBL" id="CP158568">
    <property type="protein sequence ID" value="XBY46589.1"/>
    <property type="molecule type" value="Genomic_DNA"/>
</dbReference>
<dbReference type="KEGG" id="mflg:ABS361_10465"/>
<accession>A0AAU7XHM4</accession>
<dbReference type="AlphaFoldDB" id="A0AAU7XHM4"/>
<dbReference type="Pfam" id="PF21839">
    <property type="entry name" value="DUF6898"/>
    <property type="match status" value="1"/>
</dbReference>
<feature type="domain" description="DUF6898" evidence="1">
    <location>
        <begin position="2"/>
        <end position="55"/>
    </location>
</feature>
<proteinExistence type="predicted"/>